<dbReference type="Pfam" id="PF01909">
    <property type="entry name" value="NTP_transf_2"/>
    <property type="match status" value="1"/>
</dbReference>
<sequence length="128" mass="13651">MVDRVAGWAAEREDVRGVAVVGSWARGAARIDSDIDIVVLTDDPRYADADLWAGLLGGEVTRLAEWGPLREIRVRRPSGFEVELGVAPVSWARTEPVDAGTRRVIADGHRVVHDPAGLLAALSAACAS</sequence>
<dbReference type="SUPFAM" id="SSF81301">
    <property type="entry name" value="Nucleotidyltransferase"/>
    <property type="match status" value="1"/>
</dbReference>
<dbReference type="RefSeq" id="WP_168003559.1">
    <property type="nucleotide sequence ID" value="NZ_JAATEO010000036.1"/>
</dbReference>
<name>A0ABX0ZBD9_9ACTN</name>
<evidence type="ECO:0000259" key="1">
    <source>
        <dbReference type="Pfam" id="PF01909"/>
    </source>
</evidence>
<keyword evidence="3" id="KW-1185">Reference proteome</keyword>
<evidence type="ECO:0000313" key="3">
    <source>
        <dbReference type="Proteomes" id="UP000783871"/>
    </source>
</evidence>
<reference evidence="2 3" key="1">
    <citation type="submission" date="2020-03" db="EMBL/GenBank/DDBJ databases">
        <title>WGS of actinomycetes isolated from Thailand.</title>
        <authorList>
            <person name="Thawai C."/>
        </authorList>
    </citation>
    <scope>NUCLEOTIDE SEQUENCE [LARGE SCALE GENOMIC DNA]</scope>
    <source>
        <strain evidence="2 3">HSS6-12</strain>
    </source>
</reference>
<dbReference type="Gene3D" id="3.30.460.10">
    <property type="entry name" value="Beta Polymerase, domain 2"/>
    <property type="match status" value="1"/>
</dbReference>
<dbReference type="InterPro" id="IPR002934">
    <property type="entry name" value="Polymerase_NTP_transf_dom"/>
</dbReference>
<comment type="caution">
    <text evidence="2">The sequence shown here is derived from an EMBL/GenBank/DDBJ whole genome shotgun (WGS) entry which is preliminary data.</text>
</comment>
<protein>
    <submittedName>
        <fullName evidence="2">Nucleotidyltransferase domain-containing protein</fullName>
    </submittedName>
</protein>
<accession>A0ABX0ZBD9</accession>
<dbReference type="InterPro" id="IPR043519">
    <property type="entry name" value="NT_sf"/>
</dbReference>
<proteinExistence type="predicted"/>
<dbReference type="EMBL" id="JAATEO010000036">
    <property type="protein sequence ID" value="NJP35177.1"/>
    <property type="molecule type" value="Genomic_DNA"/>
</dbReference>
<evidence type="ECO:0000313" key="2">
    <source>
        <dbReference type="EMBL" id="NJP35177.1"/>
    </source>
</evidence>
<feature type="domain" description="Polymerase nucleotidyl transferase" evidence="1">
    <location>
        <begin position="11"/>
        <end position="47"/>
    </location>
</feature>
<dbReference type="CDD" id="cd05403">
    <property type="entry name" value="NT_KNTase_like"/>
    <property type="match status" value="1"/>
</dbReference>
<dbReference type="Proteomes" id="UP000783871">
    <property type="component" value="Unassembled WGS sequence"/>
</dbReference>
<organism evidence="2 3">
    <name type="scientific">Micromonospora thermarum</name>
    <dbReference type="NCBI Taxonomy" id="2720024"/>
    <lineage>
        <taxon>Bacteria</taxon>
        <taxon>Bacillati</taxon>
        <taxon>Actinomycetota</taxon>
        <taxon>Actinomycetes</taxon>
        <taxon>Micromonosporales</taxon>
        <taxon>Micromonosporaceae</taxon>
        <taxon>Micromonospora</taxon>
    </lineage>
</organism>
<gene>
    <name evidence="2" type="ORF">HCJ94_25170</name>
</gene>